<evidence type="ECO:0000256" key="1">
    <source>
        <dbReference type="ARBA" id="ARBA00004123"/>
    </source>
</evidence>
<keyword evidence="7" id="KW-0539">Nucleus</keyword>
<dbReference type="GO" id="GO:0005049">
    <property type="term" value="F:nuclear export signal receptor activity"/>
    <property type="evidence" value="ECO:0007669"/>
    <property type="project" value="InterPro"/>
</dbReference>
<dbReference type="SUPFAM" id="SSF48371">
    <property type="entry name" value="ARM repeat"/>
    <property type="match status" value="1"/>
</dbReference>
<reference evidence="9" key="2">
    <citation type="submission" date="2025-08" db="UniProtKB">
        <authorList>
            <consortium name="Ensembl"/>
        </authorList>
    </citation>
    <scope>IDENTIFICATION</scope>
</reference>
<dbReference type="InParanoid" id="G1MSL5"/>
<dbReference type="GO" id="GO:0031267">
    <property type="term" value="F:small GTPase binding"/>
    <property type="evidence" value="ECO:0007669"/>
    <property type="project" value="InterPro"/>
</dbReference>
<evidence type="ECO:0000256" key="2">
    <source>
        <dbReference type="ARBA" id="ARBA00004496"/>
    </source>
</evidence>
<keyword evidence="6" id="KW-0653">Protein transport</keyword>
<dbReference type="InterPro" id="IPR001494">
    <property type="entry name" value="Importin-beta_N"/>
</dbReference>
<dbReference type="InterPro" id="IPR016024">
    <property type="entry name" value="ARM-type_fold"/>
</dbReference>
<proteinExistence type="inferred from homology"/>
<dbReference type="Gene3D" id="1.25.10.10">
    <property type="entry name" value="Leucine-rich Repeat Variant"/>
    <property type="match status" value="1"/>
</dbReference>
<name>G1MSL5_MELGA</name>
<evidence type="ECO:0000313" key="10">
    <source>
        <dbReference type="Proteomes" id="UP000001645"/>
    </source>
</evidence>
<dbReference type="PANTHER" id="PTHR12596">
    <property type="entry name" value="EXPORTIN 4,7-RELATED"/>
    <property type="match status" value="1"/>
</dbReference>
<evidence type="ECO:0000259" key="8">
    <source>
        <dbReference type="Pfam" id="PF03810"/>
    </source>
</evidence>
<dbReference type="AlphaFoldDB" id="G1MSL5"/>
<keyword evidence="4" id="KW-0813">Transport</keyword>
<dbReference type="Pfam" id="PF03810">
    <property type="entry name" value="IBN_N"/>
    <property type="match status" value="1"/>
</dbReference>
<dbReference type="InterPro" id="IPR011989">
    <property type="entry name" value="ARM-like"/>
</dbReference>
<dbReference type="Ensembl" id="ENSMGAT00000001971.3">
    <property type="protein sequence ID" value="ENSMGAP00000001318.3"/>
    <property type="gene ID" value="ENSMGAG00000001689.3"/>
</dbReference>
<comment type="subcellular location">
    <subcellularLocation>
        <location evidence="2">Cytoplasm</location>
    </subcellularLocation>
    <subcellularLocation>
        <location evidence="1">Nucleus</location>
    </subcellularLocation>
</comment>
<dbReference type="Bgee" id="ENSMGAG00000001689">
    <property type="expression patterns" value="Expressed in pancreas and 3 other cell types or tissues"/>
</dbReference>
<keyword evidence="5" id="KW-0963">Cytoplasm</keyword>
<organism evidence="9 10">
    <name type="scientific">Meleagris gallopavo</name>
    <name type="common">Wild turkey</name>
    <dbReference type="NCBI Taxonomy" id="9103"/>
    <lineage>
        <taxon>Eukaryota</taxon>
        <taxon>Metazoa</taxon>
        <taxon>Chordata</taxon>
        <taxon>Craniata</taxon>
        <taxon>Vertebrata</taxon>
        <taxon>Euteleostomi</taxon>
        <taxon>Archelosauria</taxon>
        <taxon>Archosauria</taxon>
        <taxon>Dinosauria</taxon>
        <taxon>Saurischia</taxon>
        <taxon>Theropoda</taxon>
        <taxon>Coelurosauria</taxon>
        <taxon>Aves</taxon>
        <taxon>Neognathae</taxon>
        <taxon>Galloanserae</taxon>
        <taxon>Galliformes</taxon>
        <taxon>Phasianidae</taxon>
        <taxon>Meleagridinae</taxon>
        <taxon>Meleagris</taxon>
    </lineage>
</organism>
<evidence type="ECO:0000313" key="9">
    <source>
        <dbReference type="Ensembl" id="ENSMGAP00000001318.3"/>
    </source>
</evidence>
<dbReference type="HOGENOM" id="CLU_005409_1_1_1"/>
<evidence type="ECO:0000256" key="4">
    <source>
        <dbReference type="ARBA" id="ARBA00022448"/>
    </source>
</evidence>
<dbReference type="Proteomes" id="UP000001645">
    <property type="component" value="Chromosome 15"/>
</dbReference>
<dbReference type="InterPro" id="IPR044189">
    <property type="entry name" value="XPO4/7-like"/>
</dbReference>
<reference evidence="9 10" key="1">
    <citation type="journal article" date="2010" name="PLoS Biol.">
        <title>Multi-platform next-generation sequencing of the domestic turkey (Meleagris gallopavo): genome assembly and analysis.</title>
        <authorList>
            <person name="Dalloul R.A."/>
            <person name="Long J.A."/>
            <person name="Zimin A.V."/>
            <person name="Aslam L."/>
            <person name="Beal K."/>
            <person name="Blomberg L.A."/>
            <person name="Bouffard P."/>
            <person name="Burt D.W."/>
            <person name="Crasta O."/>
            <person name="Crooijmans R.P."/>
            <person name="Cooper K."/>
            <person name="Coulombe R.A."/>
            <person name="De S."/>
            <person name="Delany M.E."/>
            <person name="Dodgson J.B."/>
            <person name="Dong J.J."/>
            <person name="Evans C."/>
            <person name="Frederickson K.M."/>
            <person name="Flicek P."/>
            <person name="Florea L."/>
            <person name="Folkerts O."/>
            <person name="Groenen M.A."/>
            <person name="Harkins T.T."/>
            <person name="Herrero J."/>
            <person name="Hoffmann S."/>
            <person name="Megens H.J."/>
            <person name="Jiang A."/>
            <person name="de Jong P."/>
            <person name="Kaiser P."/>
            <person name="Kim H."/>
            <person name="Kim K.W."/>
            <person name="Kim S."/>
            <person name="Langenberger D."/>
            <person name="Lee M.K."/>
            <person name="Lee T."/>
            <person name="Mane S."/>
            <person name="Marcais G."/>
            <person name="Marz M."/>
            <person name="McElroy A.P."/>
            <person name="Modise T."/>
            <person name="Nefedov M."/>
            <person name="Notredame C."/>
            <person name="Paton I.R."/>
            <person name="Payne W.S."/>
            <person name="Pertea G."/>
            <person name="Prickett D."/>
            <person name="Puiu D."/>
            <person name="Qioa D."/>
            <person name="Raineri E."/>
            <person name="Ruffier M."/>
            <person name="Salzberg S.L."/>
            <person name="Schatz M.C."/>
            <person name="Scheuring C."/>
            <person name="Schmidt C.J."/>
            <person name="Schroeder S."/>
            <person name="Searle S.M."/>
            <person name="Smith E.J."/>
            <person name="Smith J."/>
            <person name="Sonstegard T.S."/>
            <person name="Stadler P.F."/>
            <person name="Tafer H."/>
            <person name="Tu Z.J."/>
            <person name="Van Tassell C.P."/>
            <person name="Vilella A.J."/>
            <person name="Williams K.P."/>
            <person name="Yorke J.A."/>
            <person name="Zhang L."/>
            <person name="Zhang H.B."/>
            <person name="Zhang X."/>
            <person name="Zhang Y."/>
            <person name="Reed K.M."/>
        </authorList>
    </citation>
    <scope>NUCLEOTIDE SEQUENCE [LARGE SCALE GENOMIC DNA]</scope>
</reference>
<evidence type="ECO:0000256" key="3">
    <source>
        <dbReference type="ARBA" id="ARBA00009466"/>
    </source>
</evidence>
<accession>G1MSL5</accession>
<dbReference type="GO" id="GO:0005737">
    <property type="term" value="C:cytoplasm"/>
    <property type="evidence" value="ECO:0007669"/>
    <property type="project" value="UniProtKB-SubCell"/>
</dbReference>
<comment type="similarity">
    <text evidence="3">Belongs to the exportin family.</text>
</comment>
<protein>
    <submittedName>
        <fullName evidence="9">RAN binding protein 17</fullName>
    </submittedName>
</protein>
<evidence type="ECO:0000256" key="5">
    <source>
        <dbReference type="ARBA" id="ARBA00022490"/>
    </source>
</evidence>
<feature type="domain" description="Importin N-terminal" evidence="8">
    <location>
        <begin position="32"/>
        <end position="92"/>
    </location>
</feature>
<dbReference type="PANTHER" id="PTHR12596:SF8">
    <property type="entry name" value="RAN-BINDING PROTEIN 17"/>
    <property type="match status" value="1"/>
</dbReference>
<evidence type="ECO:0000256" key="6">
    <source>
        <dbReference type="ARBA" id="ARBA00022927"/>
    </source>
</evidence>
<gene>
    <name evidence="9" type="primary">RANBP17</name>
</gene>
<evidence type="ECO:0000256" key="7">
    <source>
        <dbReference type="ARBA" id="ARBA00023242"/>
    </source>
</evidence>
<sequence>LLKFRKSLSRLRTLCLKYQLYEGTDVAQQMQAENMVLELINSPDCLSQCQLLLEQRAVILAATCLSRLVSRASPLPIEQRIDIRNYLLNYVTSQPTLAPLVTQALVQVIAKITKLGWFGILKDQLVFKDVIADVEEFLQNTVERCIIGVMILSELTQPSAKHHEIAASFLGTSLKDILVLACSLLKEVRLFTIKLKFIQHLLKLVLNCLNLDSIGNSADKSADDLHTVQIPGSWRRIFLEPETLDLFFDLYHCLPPMLSQLVIQFASTRGSLFNNPEGARYLGNLIKGAKQTLENPQGLSDPSNNYEFFVADYPEVIQLIANYTITGLQHWEFAPNSVHYLLTLWQRMVASVPFVRTAEPHLLDTYAPEITKAYITSRLECVPVVVRGGLEDPLDDTATVTCTLLGQLFDQNAQNY</sequence>
<reference evidence="9" key="3">
    <citation type="submission" date="2025-09" db="UniProtKB">
        <authorList>
            <consortium name="Ensembl"/>
        </authorList>
    </citation>
    <scope>IDENTIFICATION</scope>
</reference>
<dbReference type="OrthoDB" id="244158at2759"/>
<dbReference type="GO" id="GO:0005643">
    <property type="term" value="C:nuclear pore"/>
    <property type="evidence" value="ECO:0007669"/>
    <property type="project" value="TreeGrafter"/>
</dbReference>
<dbReference type="GeneTree" id="ENSGT00940000153139"/>
<dbReference type="GO" id="GO:0006611">
    <property type="term" value="P:protein export from nucleus"/>
    <property type="evidence" value="ECO:0007669"/>
    <property type="project" value="TreeGrafter"/>
</dbReference>
<keyword evidence="10" id="KW-1185">Reference proteome</keyword>